<evidence type="ECO:0000313" key="1">
    <source>
        <dbReference type="EMBL" id="MBP5836131.1"/>
    </source>
</evidence>
<dbReference type="SUPFAM" id="SSF53335">
    <property type="entry name" value="S-adenosyl-L-methionine-dependent methyltransferases"/>
    <property type="match status" value="1"/>
</dbReference>
<dbReference type="InterPro" id="IPR029063">
    <property type="entry name" value="SAM-dependent_MTases_sf"/>
</dbReference>
<name>A0ABS5CYS0_9MOLU</name>
<evidence type="ECO:0000313" key="2">
    <source>
        <dbReference type="Proteomes" id="UP001195571"/>
    </source>
</evidence>
<protein>
    <submittedName>
        <fullName evidence="1">SAM-dependent methyltransferase</fullName>
    </submittedName>
</protein>
<keyword evidence="2" id="KW-1185">Reference proteome</keyword>
<organism evidence="1 2">
    <name type="scientific">Candidatus Phytoplasma meliae</name>
    <dbReference type="NCBI Taxonomy" id="1848402"/>
    <lineage>
        <taxon>Bacteria</taxon>
        <taxon>Bacillati</taxon>
        <taxon>Mycoplasmatota</taxon>
        <taxon>Mollicutes</taxon>
        <taxon>Acholeplasmatales</taxon>
        <taxon>Acholeplasmataceae</taxon>
        <taxon>Candidatus Phytoplasma</taxon>
        <taxon>16SrXIII (Mexican periwinkle virescence group)</taxon>
    </lineage>
</organism>
<comment type="caution">
    <text evidence="1">The sequence shown here is derived from an EMBL/GenBank/DDBJ whole genome shotgun (WGS) entry which is preliminary data.</text>
</comment>
<dbReference type="Gene3D" id="3.40.50.150">
    <property type="entry name" value="Vaccinia Virus protein VP39"/>
    <property type="match status" value="1"/>
</dbReference>
<dbReference type="Proteomes" id="UP001195571">
    <property type="component" value="Unassembled WGS sequence"/>
</dbReference>
<dbReference type="PANTHER" id="PTHR38451:SF1">
    <property type="entry name" value="TRNA (ADENINE(22)-N(1))-METHYLTRANSFERASE"/>
    <property type="match status" value="1"/>
</dbReference>
<dbReference type="GO" id="GO:0008168">
    <property type="term" value="F:methyltransferase activity"/>
    <property type="evidence" value="ECO:0007669"/>
    <property type="project" value="UniProtKB-KW"/>
</dbReference>
<sequence length="149" mass="17245">MKRIPFIASLTKNYSTVLDIGTDHGLVLKKAFQKEYIKKALASDIRIKPLLQCQKNLQNYPVTFYLSDGFAKIDQDFDLALICGMGTYTIIKILSQAPDKSKHFLLGTQSKLDYLKRWLLQNDFVILEEYSLFDKFFYSFLKVTGKNIK</sequence>
<keyword evidence="1" id="KW-0808">Transferase</keyword>
<dbReference type="RefSeq" id="WP_203552394.1">
    <property type="nucleotide sequence ID" value="NZ_JACAOD020000013.1"/>
</dbReference>
<reference evidence="1" key="1">
    <citation type="submission" date="2021-04" db="EMBL/GenBank/DDBJ databases">
        <title>Genomic features of Candidatus Phytoplasma meliae isolate ChTYXIII (1SrXIII-G).</title>
        <authorList>
            <person name="Fernandez F.D."/>
            <person name="Conci L.R."/>
        </authorList>
    </citation>
    <scope>NUCLEOTIDE SEQUENCE [LARGE SCALE GENOMIC DNA]</scope>
    <source>
        <strain evidence="1">ChTYXIII-Mo</strain>
    </source>
</reference>
<dbReference type="GO" id="GO:0032259">
    <property type="term" value="P:methylation"/>
    <property type="evidence" value="ECO:0007669"/>
    <property type="project" value="UniProtKB-KW"/>
</dbReference>
<accession>A0ABS5CYS0</accession>
<dbReference type="Pfam" id="PF12847">
    <property type="entry name" value="Methyltransf_18"/>
    <property type="match status" value="1"/>
</dbReference>
<proteinExistence type="predicted"/>
<gene>
    <name evidence="1" type="ORF">CHTY_002720</name>
</gene>
<keyword evidence="1" id="KW-0489">Methyltransferase</keyword>
<dbReference type="PANTHER" id="PTHR38451">
    <property type="entry name" value="TRNA (ADENINE(22)-N(1))-METHYLTRANSFERASE"/>
    <property type="match status" value="1"/>
</dbReference>
<dbReference type="EMBL" id="JACAOD020000013">
    <property type="protein sequence ID" value="MBP5836131.1"/>
    <property type="molecule type" value="Genomic_DNA"/>
</dbReference>